<keyword evidence="1" id="KW-0812">Transmembrane</keyword>
<gene>
    <name evidence="2" type="ORF">SAMN04487940_113104</name>
</gene>
<dbReference type="EMBL" id="FNYY01000013">
    <property type="protein sequence ID" value="SEJ90791.1"/>
    <property type="molecule type" value="Genomic_DNA"/>
</dbReference>
<keyword evidence="3" id="KW-1185">Reference proteome</keyword>
<proteinExistence type="predicted"/>
<dbReference type="Proteomes" id="UP000182932">
    <property type="component" value="Unassembled WGS sequence"/>
</dbReference>
<feature type="transmembrane region" description="Helical" evidence="1">
    <location>
        <begin position="6"/>
        <end position="29"/>
    </location>
</feature>
<evidence type="ECO:0000313" key="2">
    <source>
        <dbReference type="EMBL" id="SEJ90791.1"/>
    </source>
</evidence>
<comment type="caution">
    <text evidence="2">The sequence shown here is derived from an EMBL/GenBank/DDBJ whole genome shotgun (WGS) entry which is preliminary data.</text>
</comment>
<accession>A0A975WCH0</accession>
<dbReference type="AlphaFoldDB" id="A0A975WCH0"/>
<keyword evidence="1" id="KW-1133">Transmembrane helix</keyword>
<protein>
    <submittedName>
        <fullName evidence="2">Uncharacterized protein</fullName>
    </submittedName>
</protein>
<sequence>MMPLAAIVIWIVTLLIIALVIVPVAVTLLRRALNAAWAIEGYLADMSTAGGRIATHTGAIPALGDTLETAATMHPVAEAIEAKTGAVAGLLVARAEHRRSP</sequence>
<evidence type="ECO:0000256" key="1">
    <source>
        <dbReference type="SAM" id="Phobius"/>
    </source>
</evidence>
<keyword evidence="1" id="KW-0472">Membrane</keyword>
<evidence type="ECO:0000313" key="3">
    <source>
        <dbReference type="Proteomes" id="UP000182932"/>
    </source>
</evidence>
<name>A0A975WCH0_9RHOB</name>
<reference evidence="2 3" key="1">
    <citation type="submission" date="2016-10" db="EMBL/GenBank/DDBJ databases">
        <authorList>
            <person name="Varghese N."/>
            <person name="Submissions S."/>
        </authorList>
    </citation>
    <scope>NUCLEOTIDE SEQUENCE [LARGE SCALE GENOMIC DNA]</scope>
    <source>
        <strain evidence="2 3">FF3</strain>
    </source>
</reference>
<organism evidence="2 3">
    <name type="scientific">Marinovum algicola</name>
    <dbReference type="NCBI Taxonomy" id="42444"/>
    <lineage>
        <taxon>Bacteria</taxon>
        <taxon>Pseudomonadati</taxon>
        <taxon>Pseudomonadota</taxon>
        <taxon>Alphaproteobacteria</taxon>
        <taxon>Rhodobacterales</taxon>
        <taxon>Roseobacteraceae</taxon>
        <taxon>Marinovum</taxon>
    </lineage>
</organism>